<dbReference type="AlphaFoldDB" id="A5VWN2"/>
<gene>
    <name evidence="1" type="ordered locus">Pput_0117</name>
</gene>
<evidence type="ECO:0000313" key="1">
    <source>
        <dbReference type="EMBL" id="ABQ76292.1"/>
    </source>
</evidence>
<reference evidence="1" key="1">
    <citation type="submission" date="2007-05" db="EMBL/GenBank/DDBJ databases">
        <title>Complete sequence of Pseudomonas putida F1.</title>
        <authorList>
            <consortium name="US DOE Joint Genome Institute"/>
            <person name="Copeland A."/>
            <person name="Lucas S."/>
            <person name="Lapidus A."/>
            <person name="Barry K."/>
            <person name="Detter J.C."/>
            <person name="Glavina del Rio T."/>
            <person name="Hammon N."/>
            <person name="Israni S."/>
            <person name="Dalin E."/>
            <person name="Tice H."/>
            <person name="Pitluck S."/>
            <person name="Chain P."/>
            <person name="Malfatti S."/>
            <person name="Shin M."/>
            <person name="Vergez L."/>
            <person name="Schmutz J."/>
            <person name="Larimer F."/>
            <person name="Land M."/>
            <person name="Hauser L."/>
            <person name="Kyrpides N."/>
            <person name="Lykidis A."/>
            <person name="Parales R."/>
            <person name="Richardson P."/>
        </authorList>
    </citation>
    <scope>NUCLEOTIDE SEQUENCE [LARGE SCALE GENOMIC DNA]</scope>
    <source>
        <strain evidence="1">F1</strain>
    </source>
</reference>
<dbReference type="EMBL" id="CP000712">
    <property type="protein sequence ID" value="ABQ76292.1"/>
    <property type="molecule type" value="Genomic_DNA"/>
</dbReference>
<dbReference type="HOGENOM" id="CLU_3010904_0_0_6"/>
<sequence length="56" mass="5342">MPPPSITRIGGSAQAIVGAGSPAKGPALLANPHPPITVAAATVFAGKPAPTPQPPP</sequence>
<organism evidence="1">
    <name type="scientific">Pseudomonas putida (strain ATCC 700007 / DSM 6899 / JCM 31910 / BCRC 17059 / LMG 24140 / F1)</name>
    <dbReference type="NCBI Taxonomy" id="351746"/>
    <lineage>
        <taxon>Bacteria</taxon>
        <taxon>Pseudomonadati</taxon>
        <taxon>Pseudomonadota</taxon>
        <taxon>Gammaproteobacteria</taxon>
        <taxon>Pseudomonadales</taxon>
        <taxon>Pseudomonadaceae</taxon>
        <taxon>Pseudomonas</taxon>
    </lineage>
</organism>
<proteinExistence type="predicted"/>
<dbReference type="KEGG" id="ppf:Pput_0117"/>
<name>A5VWN2_PSEP1</name>
<accession>A5VWN2</accession>
<protein>
    <submittedName>
        <fullName evidence="1">Uncharacterized protein</fullName>
    </submittedName>
</protein>